<geneLocation type="plasmid" evidence="2 3">
    <name>pRHL2</name>
</geneLocation>
<proteinExistence type="predicted"/>
<gene>
    <name evidence="2" type="ordered locus">RHA1_ro10411</name>
</gene>
<reference evidence="3" key="1">
    <citation type="journal article" date="2006" name="Proc. Natl. Acad. Sci. U.S.A.">
        <title>The complete genome of Rhodococcus sp. RHA1 provides insights into a catabolic powerhouse.</title>
        <authorList>
            <person name="McLeod M.P."/>
            <person name="Warren R.L."/>
            <person name="Hsiao W.W.L."/>
            <person name="Araki N."/>
            <person name="Myhre M."/>
            <person name="Fernandes C."/>
            <person name="Miyazawa D."/>
            <person name="Wong W."/>
            <person name="Lillquist A.L."/>
            <person name="Wang D."/>
            <person name="Dosanjh M."/>
            <person name="Hara H."/>
            <person name="Petrescu A."/>
            <person name="Morin R.D."/>
            <person name="Yang G."/>
            <person name="Stott J.M."/>
            <person name="Schein J.E."/>
            <person name="Shin H."/>
            <person name="Smailus D."/>
            <person name="Siddiqui A.S."/>
            <person name="Marra M.A."/>
            <person name="Jones S.J.M."/>
            <person name="Holt R."/>
            <person name="Brinkman F.S.L."/>
            <person name="Miyauchi K."/>
            <person name="Fukuda M."/>
            <person name="Davies J.E."/>
            <person name="Mohn W.W."/>
            <person name="Eltis L.D."/>
        </authorList>
    </citation>
    <scope>NUCLEOTIDE SEQUENCE [LARGE SCALE GENOMIC DNA]</scope>
    <source>
        <strain evidence="3">RHA1</strain>
    </source>
</reference>
<dbReference type="InterPro" id="IPR035965">
    <property type="entry name" value="PAS-like_dom_sf"/>
</dbReference>
<dbReference type="NCBIfam" id="TIGR00229">
    <property type="entry name" value="sensory_box"/>
    <property type="match status" value="1"/>
</dbReference>
<dbReference type="RefSeq" id="WP_011600234.1">
    <property type="nucleotide sequence ID" value="NC_008270.1"/>
</dbReference>
<dbReference type="PATRIC" id="fig|101510.16.peg.8790"/>
<feature type="domain" description="PAS fold-4" evidence="1">
    <location>
        <begin position="12"/>
        <end position="136"/>
    </location>
</feature>
<evidence type="ECO:0000313" key="3">
    <source>
        <dbReference type="Proteomes" id="UP000008710"/>
    </source>
</evidence>
<dbReference type="InterPro" id="IPR013656">
    <property type="entry name" value="PAS_4"/>
</dbReference>
<protein>
    <recommendedName>
        <fullName evidence="1">PAS fold-4 domain-containing protein</fullName>
    </recommendedName>
</protein>
<dbReference type="SUPFAM" id="SSF55785">
    <property type="entry name" value="PYP-like sensor domain (PAS domain)"/>
    <property type="match status" value="1"/>
</dbReference>
<dbReference type="CDD" id="cd00130">
    <property type="entry name" value="PAS"/>
    <property type="match status" value="1"/>
</dbReference>
<dbReference type="Pfam" id="PF08448">
    <property type="entry name" value="PAS_4"/>
    <property type="match status" value="1"/>
</dbReference>
<dbReference type="HOGENOM" id="CLU_1823831_0_0_11"/>
<dbReference type="InterPro" id="IPR000014">
    <property type="entry name" value="PAS"/>
</dbReference>
<dbReference type="Proteomes" id="UP000008710">
    <property type="component" value="Plasmid pRHL2"/>
</dbReference>
<organism evidence="2 3">
    <name type="scientific">Rhodococcus jostii (strain RHA1)</name>
    <dbReference type="NCBI Taxonomy" id="101510"/>
    <lineage>
        <taxon>Bacteria</taxon>
        <taxon>Bacillati</taxon>
        <taxon>Actinomycetota</taxon>
        <taxon>Actinomycetes</taxon>
        <taxon>Mycobacteriales</taxon>
        <taxon>Nocardiaceae</taxon>
        <taxon>Rhodococcus</taxon>
    </lineage>
</organism>
<dbReference type="Gene3D" id="3.30.450.20">
    <property type="entry name" value="PAS domain"/>
    <property type="match status" value="1"/>
</dbReference>
<evidence type="ECO:0000313" key="2">
    <source>
        <dbReference type="EMBL" id="ABH00600.1"/>
    </source>
</evidence>
<sequence>MTPHTPDFQAIFEQAPVNYVVVDNDYRIVAATNGYLAMAMRTRDALIGQNIFEAFPDNPNDPEAKGTQALKYGIEQARQTGKAEWLPGAVRYPIARPEEQGGGYEERWFRALNAPIFDTDGNVAYVIHGNEDVTDSTDSVA</sequence>
<dbReference type="EMBL" id="CP000433">
    <property type="protein sequence ID" value="ABH00600.1"/>
    <property type="molecule type" value="Genomic_DNA"/>
</dbReference>
<evidence type="ECO:0000259" key="1">
    <source>
        <dbReference type="Pfam" id="PF08448"/>
    </source>
</evidence>
<keyword evidence="2" id="KW-0614">Plasmid</keyword>
<dbReference type="AlphaFoldDB" id="Q0RVT6"/>
<dbReference type="KEGG" id="rha:RHA1_ro10411"/>
<dbReference type="OrthoDB" id="9810730at2"/>
<accession>Q0RVT6</accession>
<name>Q0RVT6_RHOJR</name>